<protein>
    <submittedName>
        <fullName evidence="1">GTP_EFTU_D2 domain-containing protein</fullName>
    </submittedName>
</protein>
<reference evidence="1" key="1">
    <citation type="submission" date="2017-02" db="UniProtKB">
        <authorList>
            <consortium name="WormBaseParasite"/>
        </authorList>
    </citation>
    <scope>IDENTIFICATION</scope>
</reference>
<evidence type="ECO:0000313" key="1">
    <source>
        <dbReference type="WBParaSite" id="HPLM_0002073001-mRNA-1"/>
    </source>
</evidence>
<name>A0A0N4X8N8_HAEPC</name>
<organism evidence="1">
    <name type="scientific">Haemonchus placei</name>
    <name type="common">Barber's pole worm</name>
    <dbReference type="NCBI Taxonomy" id="6290"/>
    <lineage>
        <taxon>Eukaryota</taxon>
        <taxon>Metazoa</taxon>
        <taxon>Ecdysozoa</taxon>
        <taxon>Nematoda</taxon>
        <taxon>Chromadorea</taxon>
        <taxon>Rhabditida</taxon>
        <taxon>Rhabditina</taxon>
        <taxon>Rhabditomorpha</taxon>
        <taxon>Strongyloidea</taxon>
        <taxon>Trichostrongylidae</taxon>
        <taxon>Haemonchus</taxon>
    </lineage>
</organism>
<sequence length="213" mass="23806">LVKALKKRYDRPHKTRAMLHKQLQQLPQAGQSGVDLRTTWLRISGILRGLRKHEDFRTVLPILDLVRSKFPTAIQQKLHDVEFQSGTDFDLHQIMHHLDHIIASREKHIVHEKNADDTVHVGTILIGRADTTMIATGGITAHRRGTDTRLEVHLMTDAEAEAIPTVSARGPRLGMIVVETIDHGLTLRQGVIVTHPTGFTSVRHAETAVTIAP</sequence>
<dbReference type="AlphaFoldDB" id="A0A0N4X8N8"/>
<dbReference type="OMA" id="HETRAYV"/>
<dbReference type="WBParaSite" id="HPLM_0002073001-mRNA-1">
    <property type="protein sequence ID" value="HPLM_0002073001-mRNA-1"/>
    <property type="gene ID" value="HPLM_0002073001"/>
</dbReference>
<accession>A0A0N4X8N8</accession>
<proteinExistence type="predicted"/>